<dbReference type="EMBL" id="CAEZXR010000255">
    <property type="protein sequence ID" value="CAB4720825.1"/>
    <property type="molecule type" value="Genomic_DNA"/>
</dbReference>
<evidence type="ECO:0000313" key="2">
    <source>
        <dbReference type="EMBL" id="CAB4720825.1"/>
    </source>
</evidence>
<dbReference type="InterPro" id="IPR028087">
    <property type="entry name" value="Tad_N"/>
</dbReference>
<accession>A0A6J6RIJ1</accession>
<evidence type="ECO:0000259" key="1">
    <source>
        <dbReference type="Pfam" id="PF13400"/>
    </source>
</evidence>
<dbReference type="Pfam" id="PF13400">
    <property type="entry name" value="Tad"/>
    <property type="match status" value="1"/>
</dbReference>
<organism evidence="2">
    <name type="scientific">freshwater metagenome</name>
    <dbReference type="NCBI Taxonomy" id="449393"/>
    <lineage>
        <taxon>unclassified sequences</taxon>
        <taxon>metagenomes</taxon>
        <taxon>ecological metagenomes</taxon>
    </lineage>
</organism>
<protein>
    <submittedName>
        <fullName evidence="2">Unannotated protein</fullName>
    </submittedName>
</protein>
<sequence>MWLVRGRARERDERGAVAAFVAVLLSVLLVSAAFAVDLGRQRVVRSDMQSLADVVALDMVRQLRGRYAMDIEGDSTWQQALAKSVARNGSTLGSTPNVQVELGVVDATGAFTPVGGEAKPDAVRVSASSTINFAFVPGQGGATRTAVAATEPVACFKMGSYALDLNSGNSAILNSLINDALNLSAISYDGLSNASVSLLGLATELNAGSVDGLLALPSLSLGTYYAAAATVLQREGGETADVQLLQALSLQVASLPNVAVSQILSLSPGADSALATSVNLLDLVATSALVSNGSSALALPNLSVGLGLTSLSSSLSVIEKAREGCGPVNKATASTSQVSLSLGGTLVGLPAILGTTATASMTLSVQAASANGTLIDVSCGTFAAGSPDTETVAVGDGLVTLNLQVPIVLKVLGVTVLSGTVKVQTTPPLAPSNAWMNFPSLASYSTKYPTGSGNVGLTGVTVDTSDLRLIGLPIGLTLNGLTSGILSGIVNPLIGRLDSVLLSPLLGVLGVQVSGAEVYGVPRPNCDHGALRQ</sequence>
<dbReference type="AlphaFoldDB" id="A0A6J6RIJ1"/>
<gene>
    <name evidence="2" type="ORF">UFOPK2579_01965</name>
</gene>
<name>A0A6J6RIJ1_9ZZZZ</name>
<feature type="domain" description="Putative Flp pilus-assembly TadG-like N-terminal" evidence="1">
    <location>
        <begin position="15"/>
        <end position="57"/>
    </location>
</feature>
<reference evidence="2" key="1">
    <citation type="submission" date="2020-05" db="EMBL/GenBank/DDBJ databases">
        <authorList>
            <person name="Chiriac C."/>
            <person name="Salcher M."/>
            <person name="Ghai R."/>
            <person name="Kavagutti S V."/>
        </authorList>
    </citation>
    <scope>NUCLEOTIDE SEQUENCE</scope>
</reference>
<proteinExistence type="predicted"/>